<evidence type="ECO:0000256" key="5">
    <source>
        <dbReference type="ARBA" id="ARBA00023242"/>
    </source>
</evidence>
<dbReference type="GO" id="GO:0006351">
    <property type="term" value="P:DNA-templated transcription"/>
    <property type="evidence" value="ECO:0007669"/>
    <property type="project" value="InterPro"/>
</dbReference>
<protein>
    <recommendedName>
        <fullName evidence="7">Xylanolytic transcriptional activator regulatory domain-containing protein</fullName>
    </recommendedName>
</protein>
<keyword evidence="5" id="KW-0539">Nucleus</keyword>
<keyword evidence="9" id="KW-1185">Reference proteome</keyword>
<keyword evidence="2" id="KW-0805">Transcription regulation</keyword>
<dbReference type="Pfam" id="PF04082">
    <property type="entry name" value="Fungal_trans"/>
    <property type="match status" value="1"/>
</dbReference>
<comment type="subcellular location">
    <subcellularLocation>
        <location evidence="1">Nucleus</location>
    </subcellularLocation>
</comment>
<reference evidence="8 9" key="1">
    <citation type="journal article" date="2021" name="Nat. Commun.">
        <title>Genetic determinants of endophytism in the Arabidopsis root mycobiome.</title>
        <authorList>
            <person name="Mesny F."/>
            <person name="Miyauchi S."/>
            <person name="Thiergart T."/>
            <person name="Pickel B."/>
            <person name="Atanasova L."/>
            <person name="Karlsson M."/>
            <person name="Huettel B."/>
            <person name="Barry K.W."/>
            <person name="Haridas S."/>
            <person name="Chen C."/>
            <person name="Bauer D."/>
            <person name="Andreopoulos W."/>
            <person name="Pangilinan J."/>
            <person name="LaButti K."/>
            <person name="Riley R."/>
            <person name="Lipzen A."/>
            <person name="Clum A."/>
            <person name="Drula E."/>
            <person name="Henrissat B."/>
            <person name="Kohler A."/>
            <person name="Grigoriev I.V."/>
            <person name="Martin F.M."/>
            <person name="Hacquard S."/>
        </authorList>
    </citation>
    <scope>NUCLEOTIDE SEQUENCE [LARGE SCALE GENOMIC DNA]</scope>
    <source>
        <strain evidence="8 9">MPI-CAGE-CH-0241</strain>
    </source>
</reference>
<sequence>GSLASTESSDASGPHEVDMSGHNNVHPHAEAFYNQFHLTGHYIGYFRCDGGLPCFTEKGLKWISSRTGGSASCSRLAQLGAAHQMPCRTLTYNLPVIDLPHRVITERLLLEFKGSVFGLVFLVVDHVLFIDILDLAYQPNDGQVAVERILSSACVLAFLSVAPFFGIDSTDDAQIDTALCAAITHRFLSGLQKGMSATSLQTVLLLYFHQMLCGHMNLASKLLAVACRMALSRGGHVSPPVGSTGENLSREERESRHLQPMTWLCYTLDKDTALRTGLPPILSDQLCGSAPPEDYEKLHSKCQSDMDRGARIKRPAFHGDVRLGMLKVKIVHTLYSKSASTKPEAELLRTLREIDEELEEWRVSPSALSSRALHFQRISAGFNMRHILLHLEYHYLITAIHRVSARYSLGTLRRRKKHGSKQGVQQP</sequence>
<evidence type="ECO:0000256" key="4">
    <source>
        <dbReference type="ARBA" id="ARBA00023163"/>
    </source>
</evidence>
<dbReference type="PANTHER" id="PTHR46910:SF37">
    <property type="entry name" value="ZN(II)2CYS6 TRANSCRIPTION FACTOR (EUROFUNG)"/>
    <property type="match status" value="1"/>
</dbReference>
<evidence type="ECO:0000256" key="3">
    <source>
        <dbReference type="ARBA" id="ARBA00023125"/>
    </source>
</evidence>
<dbReference type="Proteomes" id="UP000777438">
    <property type="component" value="Unassembled WGS sequence"/>
</dbReference>
<evidence type="ECO:0000313" key="8">
    <source>
        <dbReference type="EMBL" id="KAH6873845.1"/>
    </source>
</evidence>
<dbReference type="GO" id="GO:0003677">
    <property type="term" value="F:DNA binding"/>
    <property type="evidence" value="ECO:0007669"/>
    <property type="project" value="UniProtKB-KW"/>
</dbReference>
<evidence type="ECO:0000313" key="9">
    <source>
        <dbReference type="Proteomes" id="UP000777438"/>
    </source>
</evidence>
<dbReference type="OrthoDB" id="4116913at2759"/>
<feature type="non-terminal residue" evidence="8">
    <location>
        <position position="1"/>
    </location>
</feature>
<dbReference type="CDD" id="cd12148">
    <property type="entry name" value="fungal_TF_MHR"/>
    <property type="match status" value="1"/>
</dbReference>
<dbReference type="EMBL" id="JAGPYM010000044">
    <property type="protein sequence ID" value="KAH6873845.1"/>
    <property type="molecule type" value="Genomic_DNA"/>
</dbReference>
<dbReference type="SMART" id="SM00906">
    <property type="entry name" value="Fungal_trans"/>
    <property type="match status" value="1"/>
</dbReference>
<dbReference type="InterPro" id="IPR007219">
    <property type="entry name" value="XnlR_reg_dom"/>
</dbReference>
<dbReference type="InterPro" id="IPR050987">
    <property type="entry name" value="AtrR-like"/>
</dbReference>
<keyword evidence="3" id="KW-0238">DNA-binding</keyword>
<dbReference type="GO" id="GO:0008270">
    <property type="term" value="F:zinc ion binding"/>
    <property type="evidence" value="ECO:0007669"/>
    <property type="project" value="InterPro"/>
</dbReference>
<dbReference type="GO" id="GO:0003700">
    <property type="term" value="F:DNA-binding transcription factor activity"/>
    <property type="evidence" value="ECO:0007669"/>
    <property type="project" value="InterPro"/>
</dbReference>
<evidence type="ECO:0000256" key="1">
    <source>
        <dbReference type="ARBA" id="ARBA00004123"/>
    </source>
</evidence>
<dbReference type="PANTHER" id="PTHR46910">
    <property type="entry name" value="TRANSCRIPTION FACTOR PDR1"/>
    <property type="match status" value="1"/>
</dbReference>
<dbReference type="AlphaFoldDB" id="A0A9P9AJ27"/>
<dbReference type="GO" id="GO:0005634">
    <property type="term" value="C:nucleus"/>
    <property type="evidence" value="ECO:0007669"/>
    <property type="project" value="UniProtKB-SubCell"/>
</dbReference>
<evidence type="ECO:0000256" key="6">
    <source>
        <dbReference type="SAM" id="MobiDB-lite"/>
    </source>
</evidence>
<gene>
    <name evidence="8" type="ORF">B0T10DRAFT_416169</name>
</gene>
<evidence type="ECO:0000256" key="2">
    <source>
        <dbReference type="ARBA" id="ARBA00023015"/>
    </source>
</evidence>
<feature type="domain" description="Xylanolytic transcriptional activator regulatory" evidence="7">
    <location>
        <begin position="219"/>
        <end position="298"/>
    </location>
</feature>
<keyword evidence="4" id="KW-0804">Transcription</keyword>
<accession>A0A9P9AJ27</accession>
<comment type="caution">
    <text evidence="8">The sequence shown here is derived from an EMBL/GenBank/DDBJ whole genome shotgun (WGS) entry which is preliminary data.</text>
</comment>
<evidence type="ECO:0000259" key="7">
    <source>
        <dbReference type="SMART" id="SM00906"/>
    </source>
</evidence>
<proteinExistence type="predicted"/>
<name>A0A9P9AJ27_9HYPO</name>
<feature type="region of interest" description="Disordered" evidence="6">
    <location>
        <begin position="1"/>
        <end position="21"/>
    </location>
</feature>
<feature type="compositionally biased region" description="Polar residues" evidence="6">
    <location>
        <begin position="1"/>
        <end position="11"/>
    </location>
</feature>
<organism evidence="8 9">
    <name type="scientific">Thelonectria olida</name>
    <dbReference type="NCBI Taxonomy" id="1576542"/>
    <lineage>
        <taxon>Eukaryota</taxon>
        <taxon>Fungi</taxon>
        <taxon>Dikarya</taxon>
        <taxon>Ascomycota</taxon>
        <taxon>Pezizomycotina</taxon>
        <taxon>Sordariomycetes</taxon>
        <taxon>Hypocreomycetidae</taxon>
        <taxon>Hypocreales</taxon>
        <taxon>Nectriaceae</taxon>
        <taxon>Thelonectria</taxon>
    </lineage>
</organism>